<feature type="domain" description="MucB/RseB C-terminal" evidence="7">
    <location>
        <begin position="228"/>
        <end position="327"/>
    </location>
</feature>
<dbReference type="Pfam" id="PF17188">
    <property type="entry name" value="MucB_RseB_C"/>
    <property type="match status" value="1"/>
</dbReference>
<dbReference type="InterPro" id="IPR033434">
    <property type="entry name" value="MucB/RseB_N"/>
</dbReference>
<feature type="signal peptide" evidence="5">
    <location>
        <begin position="1"/>
        <end position="21"/>
    </location>
</feature>
<evidence type="ECO:0000256" key="4">
    <source>
        <dbReference type="ARBA" id="ARBA00022764"/>
    </source>
</evidence>
<gene>
    <name evidence="8" type="ORF">VZ94_07555</name>
</gene>
<evidence type="ECO:0000259" key="6">
    <source>
        <dbReference type="Pfam" id="PF03888"/>
    </source>
</evidence>
<dbReference type="OrthoDB" id="7067274at2"/>
<dbReference type="Pfam" id="PF03888">
    <property type="entry name" value="MucB_RseB"/>
    <property type="match status" value="1"/>
</dbReference>
<reference evidence="8 9" key="2">
    <citation type="journal article" date="2016" name="Microb. Ecol.">
        <title>Genome Characteristics of a Novel Type I Methanotroph (Sn10-6) Isolated from a Flooded Indian Rice Field.</title>
        <authorList>
            <person name="Rahalkar M.C."/>
            <person name="Pandit P.S."/>
            <person name="Dhakephalkar P.K."/>
            <person name="Pore S."/>
            <person name="Arora P."/>
            <person name="Kapse N."/>
        </authorList>
    </citation>
    <scope>NUCLEOTIDE SEQUENCE [LARGE SCALE GENOMIC DNA]</scope>
    <source>
        <strain evidence="8 9">Sn10-6</strain>
    </source>
</reference>
<feature type="chain" id="PRO_5002462364" evidence="5">
    <location>
        <begin position="22"/>
        <end position="335"/>
    </location>
</feature>
<dbReference type="PANTHER" id="PTHR38782">
    <property type="match status" value="1"/>
</dbReference>
<comment type="subcellular location">
    <subcellularLocation>
        <location evidence="1">Periplasm</location>
    </subcellularLocation>
</comment>
<proteinExistence type="inferred from homology"/>
<organism evidence="8 9">
    <name type="scientific">Methylocucumis oryzae</name>
    <dbReference type="NCBI Taxonomy" id="1632867"/>
    <lineage>
        <taxon>Bacteria</taxon>
        <taxon>Pseudomonadati</taxon>
        <taxon>Pseudomonadota</taxon>
        <taxon>Gammaproteobacteria</taxon>
        <taxon>Methylococcales</taxon>
        <taxon>Methylococcaceae</taxon>
        <taxon>Methylocucumis</taxon>
    </lineage>
</organism>
<evidence type="ECO:0000256" key="5">
    <source>
        <dbReference type="SAM" id="SignalP"/>
    </source>
</evidence>
<dbReference type="PANTHER" id="PTHR38782:SF1">
    <property type="entry name" value="SIGMA-E FACTOR REGULATORY PROTEIN RSEB"/>
    <property type="match status" value="1"/>
</dbReference>
<dbReference type="GO" id="GO:0030288">
    <property type="term" value="C:outer membrane-bounded periplasmic space"/>
    <property type="evidence" value="ECO:0007669"/>
    <property type="project" value="TreeGrafter"/>
</dbReference>
<dbReference type="PIRSF" id="PIRSF005427">
    <property type="entry name" value="RseB"/>
    <property type="match status" value="1"/>
</dbReference>
<evidence type="ECO:0000313" key="8">
    <source>
        <dbReference type="EMBL" id="KJV07000.1"/>
    </source>
</evidence>
<protein>
    <submittedName>
        <fullName evidence="8">Negative regulator of sigma E activity</fullName>
    </submittedName>
</protein>
<keyword evidence="9" id="KW-1185">Reference proteome</keyword>
<dbReference type="GO" id="GO:0032885">
    <property type="term" value="P:regulation of polysaccharide biosynthetic process"/>
    <property type="evidence" value="ECO:0007669"/>
    <property type="project" value="TreeGrafter"/>
</dbReference>
<reference evidence="9" key="1">
    <citation type="submission" date="2015-03" db="EMBL/GenBank/DDBJ databases">
        <title>Draft genome sequence of a novel methanotroph (Sn10-6) isolated from flooded ricefield rhizosphere in India.</title>
        <authorList>
            <person name="Pandit P.S."/>
            <person name="Pore S.D."/>
            <person name="Arora P."/>
            <person name="Kapse N.G."/>
            <person name="Dhakephalkar P.K."/>
            <person name="Rahalkar M.C."/>
        </authorList>
    </citation>
    <scope>NUCLEOTIDE SEQUENCE [LARGE SCALE GENOMIC DNA]</scope>
    <source>
        <strain evidence="9">Sn10-6</strain>
    </source>
</reference>
<comment type="similarity">
    <text evidence="2">Belongs to the RseB family.</text>
</comment>
<accession>A0A0F3IJQ2</accession>
<keyword evidence="4" id="KW-0574">Periplasm</keyword>
<sequence>MSVGKYYLLVFLLSVTVSATATEPAHLETETTSPAKALLSKMLHAMATLNYQGTVAFLKNGKLEPMKYFHAAKKGAEQERLLSLNSPMREIIRDAGKVSCFYKTTEQLVVDYRPFERSFLLDLPDNLNDLDALYQIELLPDEDVAMLPVHVILIKPKDTLRYSHKIWLSKQQLLPLKVSVYDEQGEVLEQMVFTELHVFPDLPFVSANKPDPNNPVQQTYALQAQSSEQAGFYLKQIPKGFKEVFFTRRPMHNSEQPVDHLLLSDGLASVSVYMEPINPQINNARNDEEHVDSVGAIHFYSRHINDYELTVMGEVPPATVKLIAEGIALRAPNKP</sequence>
<name>A0A0F3IJQ2_9GAMM</name>
<dbReference type="Proteomes" id="UP000033684">
    <property type="component" value="Unassembled WGS sequence"/>
</dbReference>
<evidence type="ECO:0000256" key="3">
    <source>
        <dbReference type="ARBA" id="ARBA00022729"/>
    </source>
</evidence>
<dbReference type="Gene3D" id="3.30.200.100">
    <property type="entry name" value="MucB/RseB, C-terminal domain"/>
    <property type="match status" value="1"/>
</dbReference>
<feature type="domain" description="MucB/RseB N-terminal" evidence="6">
    <location>
        <begin position="35"/>
        <end position="203"/>
    </location>
</feature>
<dbReference type="InterPro" id="IPR005588">
    <property type="entry name" value="MucB_RseB"/>
</dbReference>
<evidence type="ECO:0000313" key="9">
    <source>
        <dbReference type="Proteomes" id="UP000033684"/>
    </source>
</evidence>
<dbReference type="PATRIC" id="fig|1632867.3.peg.5018"/>
<dbReference type="EMBL" id="LAJX01000069">
    <property type="protein sequence ID" value="KJV07000.1"/>
    <property type="molecule type" value="Genomic_DNA"/>
</dbReference>
<dbReference type="GO" id="GO:0045152">
    <property type="term" value="F:antisigma factor binding"/>
    <property type="evidence" value="ECO:0007669"/>
    <property type="project" value="TreeGrafter"/>
</dbReference>
<dbReference type="InterPro" id="IPR033436">
    <property type="entry name" value="MucB/RseB_C"/>
</dbReference>
<evidence type="ECO:0000259" key="7">
    <source>
        <dbReference type="Pfam" id="PF17188"/>
    </source>
</evidence>
<dbReference type="CDD" id="cd16327">
    <property type="entry name" value="RseB"/>
    <property type="match status" value="1"/>
</dbReference>
<keyword evidence="3 5" id="KW-0732">Signal</keyword>
<evidence type="ECO:0000256" key="2">
    <source>
        <dbReference type="ARBA" id="ARBA00008150"/>
    </source>
</evidence>
<dbReference type="InterPro" id="IPR038484">
    <property type="entry name" value="MucB/RseB_C_sf"/>
</dbReference>
<dbReference type="Gene3D" id="2.50.20.10">
    <property type="entry name" value="Lipoprotein localisation LolA/LolB/LppX"/>
    <property type="match status" value="1"/>
</dbReference>
<evidence type="ECO:0000256" key="1">
    <source>
        <dbReference type="ARBA" id="ARBA00004418"/>
    </source>
</evidence>
<dbReference type="AlphaFoldDB" id="A0A0F3IJQ2"/>
<comment type="caution">
    <text evidence="8">The sequence shown here is derived from an EMBL/GenBank/DDBJ whole genome shotgun (WGS) entry which is preliminary data.</text>
</comment>